<feature type="transmembrane region" description="Helical" evidence="10">
    <location>
        <begin position="305"/>
        <end position="324"/>
    </location>
</feature>
<keyword evidence="7 10" id="KW-0256">Endoplasmic reticulum</keyword>
<dbReference type="InterPro" id="IPR004856">
    <property type="entry name" value="Glyco_trans_ALG6/ALG8"/>
</dbReference>
<organism evidence="12 13">
    <name type="scientific">Tetradesmus obliquus</name>
    <name type="common">Green alga</name>
    <name type="synonym">Acutodesmus obliquus</name>
    <dbReference type="NCBI Taxonomy" id="3088"/>
    <lineage>
        <taxon>Eukaryota</taxon>
        <taxon>Viridiplantae</taxon>
        <taxon>Chlorophyta</taxon>
        <taxon>core chlorophytes</taxon>
        <taxon>Chlorophyceae</taxon>
        <taxon>CS clade</taxon>
        <taxon>Sphaeropleales</taxon>
        <taxon>Scenedesmaceae</taxon>
        <taxon>Tetradesmus</taxon>
    </lineage>
</organism>
<feature type="transmembrane region" description="Helical" evidence="10">
    <location>
        <begin position="464"/>
        <end position="483"/>
    </location>
</feature>
<evidence type="ECO:0000313" key="13">
    <source>
        <dbReference type="Proteomes" id="UP001244341"/>
    </source>
</evidence>
<feature type="transmembrane region" description="Helical" evidence="10">
    <location>
        <begin position="398"/>
        <end position="418"/>
    </location>
</feature>
<feature type="transmembrane region" description="Helical" evidence="10">
    <location>
        <begin position="239"/>
        <end position="260"/>
    </location>
</feature>
<dbReference type="PANTHER" id="PTHR12413:SF1">
    <property type="entry name" value="DOLICHYL PYROPHOSPHATE MAN9GLCNAC2 ALPHA-1,3-GLUCOSYLTRANSFERASE"/>
    <property type="match status" value="1"/>
</dbReference>
<sequence length="500" mass="54562">MNAAAAALFAAALLIRVLVSISPYSGAQTPPKYGDYEAQRHWMELTTNLPVQQWYKDGPDNDPKYWPLDYPPLSGYQSYAHGLFVKQFDPAAVALHSSRGYETYFSKQLLRWTVILSDLLIFFPAAYLASAVFSSDSSSPAAAAASPQQQQRQQLFVLAAVLLQPASIIVDHGHFQYNCISLALAVLAAVAIAKRKDVLGSVLFCLSLNHKQMGLFYAPAFFAHLLGRCLQQLTYTGKVLGVARLGVTVIATFVVCWSPWLTSLDSALQVLHRIFPVGRGLFEDYLANFWCVTSVFIKWKSLASNAALMPVCAGLTVLAALPSMVQQVLQPSPKGLLLGMANSAFAFFMLSYQVHEKSILLPLLPITLLAASEPDCAIWGPAIASFSMYPLLVRDGVSLAYTATIVLYLLVITALVPTKGVQPVTLGSRCGRLLAAAGCAGTVLLHLLQALVPPPQRLPWLHDRLFVSYSFVFIAGAMLYLNWRQWNQQGSSSASKAKTK</sequence>
<keyword evidence="8 10" id="KW-1133">Transmembrane helix</keyword>
<evidence type="ECO:0000256" key="6">
    <source>
        <dbReference type="ARBA" id="ARBA00022692"/>
    </source>
</evidence>
<keyword evidence="4 10" id="KW-0328">Glycosyltransferase</keyword>
<feature type="signal peptide" evidence="11">
    <location>
        <begin position="1"/>
        <end position="27"/>
    </location>
</feature>
<accession>A0ABY8TWF2</accession>
<dbReference type="Proteomes" id="UP001244341">
    <property type="component" value="Chromosome 4b"/>
</dbReference>
<feature type="transmembrane region" description="Helical" evidence="10">
    <location>
        <begin position="336"/>
        <end position="354"/>
    </location>
</feature>
<evidence type="ECO:0000313" key="12">
    <source>
        <dbReference type="EMBL" id="WIA13295.1"/>
    </source>
</evidence>
<feature type="transmembrane region" description="Helical" evidence="10">
    <location>
        <begin position="109"/>
        <end position="133"/>
    </location>
</feature>
<evidence type="ECO:0000256" key="11">
    <source>
        <dbReference type="SAM" id="SignalP"/>
    </source>
</evidence>
<keyword evidence="13" id="KW-1185">Reference proteome</keyword>
<comment type="subcellular location">
    <subcellularLocation>
        <location evidence="1 10">Endoplasmic reticulum membrane</location>
        <topology evidence="1 10">Multi-pass membrane protein</topology>
    </subcellularLocation>
</comment>
<dbReference type="EMBL" id="CP126211">
    <property type="protein sequence ID" value="WIA13295.1"/>
    <property type="molecule type" value="Genomic_DNA"/>
</dbReference>
<evidence type="ECO:0000256" key="3">
    <source>
        <dbReference type="ARBA" id="ARBA00008715"/>
    </source>
</evidence>
<keyword evidence="9 10" id="KW-0472">Membrane</keyword>
<feature type="transmembrane region" description="Helical" evidence="10">
    <location>
        <begin position="175"/>
        <end position="193"/>
    </location>
</feature>
<dbReference type="EC" id="2.4.1.-" evidence="10"/>
<feature type="transmembrane region" description="Helical" evidence="10">
    <location>
        <begin position="430"/>
        <end position="452"/>
    </location>
</feature>
<keyword evidence="6 10" id="KW-0812">Transmembrane</keyword>
<evidence type="ECO:0000256" key="4">
    <source>
        <dbReference type="ARBA" id="ARBA00022676"/>
    </source>
</evidence>
<keyword evidence="5 10" id="KW-0808">Transferase</keyword>
<keyword evidence="11" id="KW-0732">Signal</keyword>
<reference evidence="12 13" key="1">
    <citation type="submission" date="2023-05" db="EMBL/GenBank/DDBJ databases">
        <title>A 100% complete, gapless, phased diploid assembly of the Scenedesmus obliquus UTEX 3031 genome.</title>
        <authorList>
            <person name="Biondi T.C."/>
            <person name="Hanschen E.R."/>
            <person name="Kwon T."/>
            <person name="Eng W."/>
            <person name="Kruse C.P.S."/>
            <person name="Koehler S.I."/>
            <person name="Kunde Y."/>
            <person name="Gleasner C.D."/>
            <person name="You Mak K.T."/>
            <person name="Polle J."/>
            <person name="Hovde B.T."/>
            <person name="Starkenburg S.R."/>
        </authorList>
    </citation>
    <scope>NUCLEOTIDE SEQUENCE [LARGE SCALE GENOMIC DNA]</scope>
    <source>
        <strain evidence="12 13">DOE0152z</strain>
    </source>
</reference>
<protein>
    <recommendedName>
        <fullName evidence="10">Alpha-1,3-glucosyltransferase</fullName>
        <ecNumber evidence="10">2.4.1.-</ecNumber>
    </recommendedName>
</protein>
<evidence type="ECO:0000256" key="7">
    <source>
        <dbReference type="ARBA" id="ARBA00022824"/>
    </source>
</evidence>
<feature type="chain" id="PRO_5045151438" description="Alpha-1,3-glucosyltransferase" evidence="11">
    <location>
        <begin position="28"/>
        <end position="500"/>
    </location>
</feature>
<evidence type="ECO:0000256" key="1">
    <source>
        <dbReference type="ARBA" id="ARBA00004477"/>
    </source>
</evidence>
<dbReference type="PANTHER" id="PTHR12413">
    <property type="entry name" value="DOLICHYL GLYCOSYLTRANSFERASE"/>
    <property type="match status" value="1"/>
</dbReference>
<evidence type="ECO:0000256" key="10">
    <source>
        <dbReference type="RuleBase" id="RU363110"/>
    </source>
</evidence>
<evidence type="ECO:0000256" key="9">
    <source>
        <dbReference type="ARBA" id="ARBA00023136"/>
    </source>
</evidence>
<comment type="pathway">
    <text evidence="2 10">Protein modification; protein glycosylation.</text>
</comment>
<proteinExistence type="inferred from homology"/>
<evidence type="ECO:0000256" key="2">
    <source>
        <dbReference type="ARBA" id="ARBA00004922"/>
    </source>
</evidence>
<evidence type="ECO:0000256" key="8">
    <source>
        <dbReference type="ARBA" id="ARBA00022989"/>
    </source>
</evidence>
<evidence type="ECO:0000256" key="5">
    <source>
        <dbReference type="ARBA" id="ARBA00022679"/>
    </source>
</evidence>
<dbReference type="Pfam" id="PF03155">
    <property type="entry name" value="Alg6_Alg8"/>
    <property type="match status" value="1"/>
</dbReference>
<comment type="similarity">
    <text evidence="3 10">Belongs to the ALG6/ALG8 glucosyltransferase family.</text>
</comment>
<name>A0ABY8TWF2_TETOB</name>
<gene>
    <name evidence="12" type="ORF">OEZ85_006879</name>
</gene>